<evidence type="ECO:0008006" key="4">
    <source>
        <dbReference type="Google" id="ProtNLM"/>
    </source>
</evidence>
<evidence type="ECO:0000313" key="2">
    <source>
        <dbReference type="EMBL" id="REI39672.1"/>
    </source>
</evidence>
<feature type="region of interest" description="Disordered" evidence="1">
    <location>
        <begin position="54"/>
        <end position="86"/>
    </location>
</feature>
<gene>
    <name evidence="2" type="ORF">DYH56_13820</name>
</gene>
<feature type="compositionally biased region" description="Basic and acidic residues" evidence="1">
    <location>
        <begin position="73"/>
        <end position="86"/>
    </location>
</feature>
<protein>
    <recommendedName>
        <fullName evidence="4">Bacteriocin</fullName>
    </recommendedName>
</protein>
<evidence type="ECO:0000313" key="3">
    <source>
        <dbReference type="Proteomes" id="UP000263486"/>
    </source>
</evidence>
<accession>A0ABX9KDL4</accession>
<reference evidence="2 3" key="1">
    <citation type="submission" date="2018-08" db="EMBL/GenBank/DDBJ databases">
        <title>Draft genome sequence of Psychrilyobacter sp. strain SD5 isolated from Black Sea water.</title>
        <authorList>
            <person name="Yadav S."/>
            <person name="Villanueva L."/>
            <person name="Damste J.S.S."/>
        </authorList>
    </citation>
    <scope>NUCLEOTIDE SEQUENCE [LARGE SCALE GENOMIC DNA]</scope>
    <source>
        <strain evidence="2 3">SD5</strain>
    </source>
</reference>
<sequence length="86" mass="9938">MKELTQEEMLEVNGGEWSRNDVIGAASAALEAGWRGLAGAVAVHYIHEGYDRVSRDFHAEQRMRNENRRKRRENKDTGSDKHRDRD</sequence>
<organism evidence="2 3">
    <name type="scientific">Psychrilyobacter piezotolerans</name>
    <dbReference type="NCBI Taxonomy" id="2293438"/>
    <lineage>
        <taxon>Bacteria</taxon>
        <taxon>Fusobacteriati</taxon>
        <taxon>Fusobacteriota</taxon>
        <taxon>Fusobacteriia</taxon>
        <taxon>Fusobacteriales</taxon>
        <taxon>Fusobacteriaceae</taxon>
        <taxon>Psychrilyobacter</taxon>
    </lineage>
</organism>
<evidence type="ECO:0000256" key="1">
    <source>
        <dbReference type="SAM" id="MobiDB-lite"/>
    </source>
</evidence>
<keyword evidence="3" id="KW-1185">Reference proteome</keyword>
<name>A0ABX9KDL4_9FUSO</name>
<proteinExistence type="predicted"/>
<feature type="compositionally biased region" description="Basic and acidic residues" evidence="1">
    <location>
        <begin position="54"/>
        <end position="66"/>
    </location>
</feature>
<comment type="caution">
    <text evidence="2">The sequence shown here is derived from an EMBL/GenBank/DDBJ whole genome shotgun (WGS) entry which is preliminary data.</text>
</comment>
<dbReference type="EMBL" id="QUAJ01000035">
    <property type="protein sequence ID" value="REI39672.1"/>
    <property type="molecule type" value="Genomic_DNA"/>
</dbReference>
<dbReference type="RefSeq" id="WP_114643467.1">
    <property type="nucleotide sequence ID" value="NZ_JAACIO010000034.1"/>
</dbReference>
<dbReference type="Proteomes" id="UP000263486">
    <property type="component" value="Unassembled WGS sequence"/>
</dbReference>